<dbReference type="Proteomes" id="UP000199452">
    <property type="component" value="Unassembled WGS sequence"/>
</dbReference>
<reference evidence="1 2" key="1">
    <citation type="submission" date="2016-09" db="EMBL/GenBank/DDBJ databases">
        <authorList>
            <person name="Capua I."/>
            <person name="De Benedictis P."/>
            <person name="Joannis T."/>
            <person name="Lombin L.H."/>
            <person name="Cattoli G."/>
        </authorList>
    </citation>
    <scope>NUCLEOTIDE SEQUENCE [LARGE SCALE GENOMIC DNA]</scope>
    <source>
        <strain evidence="1 2">A7P-90m</strain>
    </source>
</reference>
<dbReference type="RefSeq" id="WP_170830072.1">
    <property type="nucleotide sequence ID" value="NZ_FMYP01000035.1"/>
</dbReference>
<gene>
    <name evidence="1" type="ORF">SAMN05216323_103538</name>
</gene>
<evidence type="ECO:0000313" key="2">
    <source>
        <dbReference type="Proteomes" id="UP000199452"/>
    </source>
</evidence>
<dbReference type="STRING" id="1640674.SAMN05216323_103538"/>
<dbReference type="AlphaFoldDB" id="A0A1G6MCD1"/>
<sequence>MSLPKTMKATELTCPYCRHKHTFSGYPEGKNKVSCPECRKIHPIKTKSVARILK</sequence>
<organism evidence="1 2">
    <name type="scientific">Williamwhitmania taraxaci</name>
    <dbReference type="NCBI Taxonomy" id="1640674"/>
    <lineage>
        <taxon>Bacteria</taxon>
        <taxon>Pseudomonadati</taxon>
        <taxon>Bacteroidota</taxon>
        <taxon>Bacteroidia</taxon>
        <taxon>Bacteroidales</taxon>
        <taxon>Williamwhitmaniaceae</taxon>
        <taxon>Williamwhitmania</taxon>
    </lineage>
</organism>
<accession>A0A1G6MCD1</accession>
<dbReference type="EMBL" id="FMYP01000035">
    <property type="protein sequence ID" value="SDC53242.1"/>
    <property type="molecule type" value="Genomic_DNA"/>
</dbReference>
<evidence type="ECO:0000313" key="1">
    <source>
        <dbReference type="EMBL" id="SDC53242.1"/>
    </source>
</evidence>
<proteinExistence type="predicted"/>
<name>A0A1G6MCD1_9BACT</name>
<protein>
    <submittedName>
        <fullName evidence="1">Uncharacterized protein</fullName>
    </submittedName>
</protein>
<keyword evidence="2" id="KW-1185">Reference proteome</keyword>